<organism evidence="7">
    <name type="scientific">hydrothermal vent metagenome</name>
    <dbReference type="NCBI Taxonomy" id="652676"/>
    <lineage>
        <taxon>unclassified sequences</taxon>
        <taxon>metagenomes</taxon>
        <taxon>ecological metagenomes</taxon>
    </lineage>
</organism>
<feature type="domain" description="CzcB-like C-terminal circularly permuted SH3-like" evidence="6">
    <location>
        <begin position="349"/>
        <end position="409"/>
    </location>
</feature>
<dbReference type="InterPro" id="IPR058649">
    <property type="entry name" value="CzcB_C"/>
</dbReference>
<reference evidence="7" key="1">
    <citation type="submission" date="2018-06" db="EMBL/GenBank/DDBJ databases">
        <authorList>
            <person name="Zhirakovskaya E."/>
        </authorList>
    </citation>
    <scope>NUCLEOTIDE SEQUENCE</scope>
</reference>
<dbReference type="GO" id="GO:0015679">
    <property type="term" value="P:plasma membrane copper ion transport"/>
    <property type="evidence" value="ECO:0007669"/>
    <property type="project" value="TreeGrafter"/>
</dbReference>
<dbReference type="Gene3D" id="2.40.420.20">
    <property type="match status" value="1"/>
</dbReference>
<dbReference type="InterPro" id="IPR058646">
    <property type="entry name" value="CzcB_N"/>
</dbReference>
<dbReference type="PANTHER" id="PTHR30097">
    <property type="entry name" value="CATION EFFLUX SYSTEM PROTEIN CUSB"/>
    <property type="match status" value="1"/>
</dbReference>
<dbReference type="EMBL" id="UOFO01000090">
    <property type="protein sequence ID" value="VAW86314.1"/>
    <property type="molecule type" value="Genomic_DNA"/>
</dbReference>
<evidence type="ECO:0000259" key="6">
    <source>
        <dbReference type="Pfam" id="PF25975"/>
    </source>
</evidence>
<evidence type="ECO:0000259" key="5">
    <source>
        <dbReference type="Pfam" id="PF25973"/>
    </source>
</evidence>
<feature type="compositionally biased region" description="Basic and acidic residues" evidence="2">
    <location>
        <begin position="39"/>
        <end position="55"/>
    </location>
</feature>
<name>A0A3B0ZXW4_9ZZZZ</name>
<evidence type="ECO:0000259" key="4">
    <source>
        <dbReference type="Pfam" id="PF25971"/>
    </source>
</evidence>
<feature type="domain" description="CzcB N-terminal" evidence="4">
    <location>
        <begin position="55"/>
        <end position="146"/>
    </location>
</feature>
<dbReference type="GO" id="GO:0060003">
    <property type="term" value="P:copper ion export"/>
    <property type="evidence" value="ECO:0007669"/>
    <property type="project" value="TreeGrafter"/>
</dbReference>
<dbReference type="Pfam" id="PF25954">
    <property type="entry name" value="Beta-barrel_RND_2"/>
    <property type="match status" value="1"/>
</dbReference>
<keyword evidence="1" id="KW-0813">Transport</keyword>
<gene>
    <name evidence="7" type="ORF">MNBD_GAMMA16-145</name>
</gene>
<dbReference type="GO" id="GO:0046914">
    <property type="term" value="F:transition metal ion binding"/>
    <property type="evidence" value="ECO:0007669"/>
    <property type="project" value="TreeGrafter"/>
</dbReference>
<dbReference type="InterPro" id="IPR058792">
    <property type="entry name" value="Beta-barrel_RND_2"/>
</dbReference>
<evidence type="ECO:0000313" key="7">
    <source>
        <dbReference type="EMBL" id="VAW86314.1"/>
    </source>
</evidence>
<dbReference type="Gene3D" id="2.40.50.100">
    <property type="match status" value="1"/>
</dbReference>
<dbReference type="PROSITE" id="PS51257">
    <property type="entry name" value="PROKAR_LIPOPROTEIN"/>
    <property type="match status" value="1"/>
</dbReference>
<dbReference type="AlphaFoldDB" id="A0A3B0ZXW4"/>
<dbReference type="Pfam" id="PF25975">
    <property type="entry name" value="CzcB_C"/>
    <property type="match status" value="1"/>
</dbReference>
<dbReference type="PANTHER" id="PTHR30097:SF4">
    <property type="entry name" value="SLR6042 PROTEIN"/>
    <property type="match status" value="1"/>
</dbReference>
<dbReference type="SUPFAM" id="SSF111369">
    <property type="entry name" value="HlyD-like secretion proteins"/>
    <property type="match status" value="1"/>
</dbReference>
<feature type="domain" description="CzcB-like barrel-sandwich hybrid" evidence="5">
    <location>
        <begin position="194"/>
        <end position="265"/>
    </location>
</feature>
<dbReference type="Pfam" id="PF25973">
    <property type="entry name" value="BSH_CzcB"/>
    <property type="match status" value="1"/>
</dbReference>
<evidence type="ECO:0000256" key="2">
    <source>
        <dbReference type="SAM" id="MobiDB-lite"/>
    </source>
</evidence>
<sequence length="421" mass="46019">MNSTRKILSHQFWLPLLLATFLTACSDTNSEQAISSEGGHGEATEIEPEKGPHRGRLLRDGDFTLELAIFETGVPPELRVWTTKNGKNLSPDEVELNIKLIRLGGKVDDINFTPEGDALRGDTVIYEPHSFVVKINATHNGVSHQWEYDTFEGRTKIETAVAEALEIKTKVAGSVVMQKTISVYGQIAANSERMRRISARFDGTIKSVLTSQGKNVRKGQKLATVESNESLQLITITAPIAGVITLRDANVGEQTDGRQLFTIMDSRSVWAELSVFPIDLAQVKVGAPVTITDSTSGHIANGKISQINMMAQTNQAVNVRAVLDNSTGQLRPGRHVNAKITVGEHTAALAVKRTGLQSFRDFTVVYEQVGEEYEVRMLELGLQAGEWAEVLGGLDPGTRYVSENSYVIKADIEKSGASHDH</sequence>
<feature type="domain" description="CusB-like beta-barrel" evidence="3">
    <location>
        <begin position="268"/>
        <end position="340"/>
    </location>
</feature>
<feature type="region of interest" description="Disordered" evidence="2">
    <location>
        <begin position="31"/>
        <end position="55"/>
    </location>
</feature>
<dbReference type="Pfam" id="PF25971">
    <property type="entry name" value="CzcB_N"/>
    <property type="match status" value="1"/>
</dbReference>
<evidence type="ECO:0000259" key="3">
    <source>
        <dbReference type="Pfam" id="PF25954"/>
    </source>
</evidence>
<protein>
    <submittedName>
        <fullName evidence="7">Probable Co/Zn/Cd efflux system membrane fusion protein</fullName>
    </submittedName>
</protein>
<dbReference type="GO" id="GO:0030288">
    <property type="term" value="C:outer membrane-bounded periplasmic space"/>
    <property type="evidence" value="ECO:0007669"/>
    <property type="project" value="TreeGrafter"/>
</dbReference>
<evidence type="ECO:0000256" key="1">
    <source>
        <dbReference type="ARBA" id="ARBA00022448"/>
    </source>
</evidence>
<dbReference type="Gene3D" id="2.40.30.170">
    <property type="match status" value="1"/>
</dbReference>
<dbReference type="InterPro" id="IPR058647">
    <property type="entry name" value="BSH_CzcB-like"/>
</dbReference>
<dbReference type="InterPro" id="IPR051909">
    <property type="entry name" value="MFP_Cation_Efflux"/>
</dbReference>
<accession>A0A3B0ZXW4</accession>
<proteinExistence type="predicted"/>